<keyword evidence="3" id="KW-1185">Reference proteome</keyword>
<name>A0A4Z2JBG5_9TELE</name>
<sequence length="104" mass="12230">MATSAYESSVSRKSQKATVLPESGCSGVSVPAVHQNGIKRPTDEETDTTPKRRWTRHRGRDGHDTEEEMDTTQRKRWTRHRREDGHDTEEEMDKTLMRRRTRHR</sequence>
<dbReference type="Proteomes" id="UP000314294">
    <property type="component" value="Unassembled WGS sequence"/>
</dbReference>
<comment type="caution">
    <text evidence="2">The sequence shown here is derived from an EMBL/GenBank/DDBJ whole genome shotgun (WGS) entry which is preliminary data.</text>
</comment>
<feature type="compositionally biased region" description="Basic residues" evidence="1">
    <location>
        <begin position="51"/>
        <end position="60"/>
    </location>
</feature>
<organism evidence="2 3">
    <name type="scientific">Liparis tanakae</name>
    <name type="common">Tanaka's snailfish</name>
    <dbReference type="NCBI Taxonomy" id="230148"/>
    <lineage>
        <taxon>Eukaryota</taxon>
        <taxon>Metazoa</taxon>
        <taxon>Chordata</taxon>
        <taxon>Craniata</taxon>
        <taxon>Vertebrata</taxon>
        <taxon>Euteleostomi</taxon>
        <taxon>Actinopterygii</taxon>
        <taxon>Neopterygii</taxon>
        <taxon>Teleostei</taxon>
        <taxon>Neoteleostei</taxon>
        <taxon>Acanthomorphata</taxon>
        <taxon>Eupercaria</taxon>
        <taxon>Perciformes</taxon>
        <taxon>Cottioidei</taxon>
        <taxon>Cottales</taxon>
        <taxon>Liparidae</taxon>
        <taxon>Liparis</taxon>
    </lineage>
</organism>
<accession>A0A4Z2JBG5</accession>
<protein>
    <submittedName>
        <fullName evidence="2">Uncharacterized protein</fullName>
    </submittedName>
</protein>
<reference evidence="2 3" key="1">
    <citation type="submission" date="2019-03" db="EMBL/GenBank/DDBJ databases">
        <title>First draft genome of Liparis tanakae, snailfish: a comprehensive survey of snailfish specific genes.</title>
        <authorList>
            <person name="Kim W."/>
            <person name="Song I."/>
            <person name="Jeong J.-H."/>
            <person name="Kim D."/>
            <person name="Kim S."/>
            <person name="Ryu S."/>
            <person name="Song J.Y."/>
            <person name="Lee S.K."/>
        </authorList>
    </citation>
    <scope>NUCLEOTIDE SEQUENCE [LARGE SCALE GENOMIC DNA]</scope>
    <source>
        <tissue evidence="2">Muscle</tissue>
    </source>
</reference>
<feature type="compositionally biased region" description="Polar residues" evidence="1">
    <location>
        <begin position="1"/>
        <end position="12"/>
    </location>
</feature>
<evidence type="ECO:0000256" key="1">
    <source>
        <dbReference type="SAM" id="MobiDB-lite"/>
    </source>
</evidence>
<proteinExistence type="predicted"/>
<evidence type="ECO:0000313" key="3">
    <source>
        <dbReference type="Proteomes" id="UP000314294"/>
    </source>
</evidence>
<dbReference type="EMBL" id="SRLO01000010">
    <property type="protein sequence ID" value="TNN87480.1"/>
    <property type="molecule type" value="Genomic_DNA"/>
</dbReference>
<feature type="region of interest" description="Disordered" evidence="1">
    <location>
        <begin position="1"/>
        <end position="104"/>
    </location>
</feature>
<evidence type="ECO:0000313" key="2">
    <source>
        <dbReference type="EMBL" id="TNN87480.1"/>
    </source>
</evidence>
<dbReference type="AlphaFoldDB" id="A0A4Z2JBG5"/>
<gene>
    <name evidence="2" type="ORF">EYF80_002197</name>
</gene>